<keyword evidence="4" id="KW-0808">Transferase</keyword>
<evidence type="ECO:0000256" key="5">
    <source>
        <dbReference type="ARBA" id="ARBA00023268"/>
    </source>
</evidence>
<dbReference type="InterPro" id="IPR032821">
    <property type="entry name" value="PKS_assoc"/>
</dbReference>
<dbReference type="CDD" id="cd00833">
    <property type="entry name" value="PKS"/>
    <property type="match status" value="1"/>
</dbReference>
<evidence type="ECO:0000313" key="7">
    <source>
        <dbReference type="EMBL" id="NKY89883.1"/>
    </source>
</evidence>
<dbReference type="Gene3D" id="3.30.70.3290">
    <property type="match status" value="1"/>
</dbReference>
<dbReference type="PANTHER" id="PTHR43775:SF51">
    <property type="entry name" value="INACTIVE PHENOLPHTHIOCEROL SYNTHESIS POLYKETIDE SYNTHASE TYPE I PKS1-RELATED"/>
    <property type="match status" value="1"/>
</dbReference>
<dbReference type="GO" id="GO:0030639">
    <property type="term" value="P:polyketide biosynthetic process"/>
    <property type="evidence" value="ECO:0007669"/>
    <property type="project" value="UniProtKB-ARBA"/>
</dbReference>
<dbReference type="Gene3D" id="3.40.366.10">
    <property type="entry name" value="Malonyl-Coenzyme A Acyl Carrier Protein, domain 2"/>
    <property type="match status" value="1"/>
</dbReference>
<dbReference type="SUPFAM" id="SSF52151">
    <property type="entry name" value="FabD/lysophospholipase-like"/>
    <property type="match status" value="1"/>
</dbReference>
<proteinExistence type="predicted"/>
<feature type="domain" description="Ketosynthase family 3 (KS3)" evidence="6">
    <location>
        <begin position="33"/>
        <end position="461"/>
    </location>
</feature>
<dbReference type="InterPro" id="IPR016035">
    <property type="entry name" value="Acyl_Trfase/lysoPLipase"/>
</dbReference>
<dbReference type="AlphaFoldDB" id="A0A7X6M417"/>
<dbReference type="InterPro" id="IPR020841">
    <property type="entry name" value="PKS_Beta-ketoAc_synthase_dom"/>
</dbReference>
<dbReference type="SUPFAM" id="SSF53901">
    <property type="entry name" value="Thiolase-like"/>
    <property type="match status" value="1"/>
</dbReference>
<keyword evidence="8" id="KW-1185">Reference proteome</keyword>
<dbReference type="SMART" id="SM00825">
    <property type="entry name" value="PKS_KS"/>
    <property type="match status" value="1"/>
</dbReference>
<feature type="non-terminal residue" evidence="7">
    <location>
        <position position="581"/>
    </location>
</feature>
<comment type="caution">
    <text evidence="7">The sequence shown here is derived from an EMBL/GenBank/DDBJ whole genome shotgun (WGS) entry which is preliminary data.</text>
</comment>
<dbReference type="PROSITE" id="PS00606">
    <property type="entry name" value="KS3_1"/>
    <property type="match status" value="1"/>
</dbReference>
<reference evidence="7 8" key="1">
    <citation type="submission" date="2020-04" db="EMBL/GenBank/DDBJ databases">
        <title>MicrobeNet Type strains.</title>
        <authorList>
            <person name="Nicholson A.C."/>
        </authorList>
    </citation>
    <scope>NUCLEOTIDE SEQUENCE [LARGE SCALE GENOMIC DNA]</scope>
    <source>
        <strain evidence="7 8">DSM 44445</strain>
    </source>
</reference>
<evidence type="ECO:0000259" key="6">
    <source>
        <dbReference type="PROSITE" id="PS52004"/>
    </source>
</evidence>
<name>A0A7X6M417_9NOCA</name>
<keyword evidence="2" id="KW-0596">Phosphopantetheine</keyword>
<dbReference type="Gene3D" id="3.40.47.10">
    <property type="match status" value="1"/>
</dbReference>
<dbReference type="Pfam" id="PF16197">
    <property type="entry name" value="KAsynt_C_assoc"/>
    <property type="match status" value="1"/>
</dbReference>
<dbReference type="GO" id="GO:0004315">
    <property type="term" value="F:3-oxoacyl-[acyl-carrier-protein] synthase activity"/>
    <property type="evidence" value="ECO:0007669"/>
    <property type="project" value="InterPro"/>
</dbReference>
<dbReference type="PANTHER" id="PTHR43775">
    <property type="entry name" value="FATTY ACID SYNTHASE"/>
    <property type="match status" value="1"/>
</dbReference>
<keyword evidence="3" id="KW-0597">Phosphoprotein</keyword>
<dbReference type="InterPro" id="IPR014031">
    <property type="entry name" value="Ketoacyl_synth_C"/>
</dbReference>
<protein>
    <submittedName>
        <fullName evidence="7">Type I polyketide synthase</fullName>
    </submittedName>
</protein>
<evidence type="ECO:0000313" key="8">
    <source>
        <dbReference type="Proteomes" id="UP000523447"/>
    </source>
</evidence>
<dbReference type="GO" id="GO:0006633">
    <property type="term" value="P:fatty acid biosynthetic process"/>
    <property type="evidence" value="ECO:0007669"/>
    <property type="project" value="InterPro"/>
</dbReference>
<dbReference type="InterPro" id="IPR001227">
    <property type="entry name" value="Ac_transferase_dom_sf"/>
</dbReference>
<evidence type="ECO:0000256" key="3">
    <source>
        <dbReference type="ARBA" id="ARBA00022553"/>
    </source>
</evidence>
<evidence type="ECO:0000256" key="1">
    <source>
        <dbReference type="ARBA" id="ARBA00001957"/>
    </source>
</evidence>
<dbReference type="InterPro" id="IPR016039">
    <property type="entry name" value="Thiolase-like"/>
</dbReference>
<dbReference type="FunFam" id="3.40.47.10:FF:000019">
    <property type="entry name" value="Polyketide synthase type I"/>
    <property type="match status" value="1"/>
</dbReference>
<accession>A0A7X6M417</accession>
<evidence type="ECO:0000256" key="4">
    <source>
        <dbReference type="ARBA" id="ARBA00022679"/>
    </source>
</evidence>
<dbReference type="Pfam" id="PF08990">
    <property type="entry name" value="Docking"/>
    <property type="match status" value="1"/>
</dbReference>
<keyword evidence="5" id="KW-0511">Multifunctional enzyme</keyword>
<comment type="cofactor">
    <cofactor evidence="1">
        <name>pantetheine 4'-phosphate</name>
        <dbReference type="ChEBI" id="CHEBI:47942"/>
    </cofactor>
</comment>
<dbReference type="InterPro" id="IPR050091">
    <property type="entry name" value="PKS_NRPS_Biosynth_Enz"/>
</dbReference>
<dbReference type="InterPro" id="IPR015083">
    <property type="entry name" value="NorB/c/GfsB-D-like_docking"/>
</dbReference>
<dbReference type="RefSeq" id="WP_168441356.1">
    <property type="nucleotide sequence ID" value="NZ_CAWPHS010000071.1"/>
</dbReference>
<organism evidence="7 8">
    <name type="scientific">Nocardia veterana</name>
    <dbReference type="NCBI Taxonomy" id="132249"/>
    <lineage>
        <taxon>Bacteria</taxon>
        <taxon>Bacillati</taxon>
        <taxon>Actinomycetota</taxon>
        <taxon>Actinomycetes</taxon>
        <taxon>Mycobacteriales</taxon>
        <taxon>Nocardiaceae</taxon>
        <taxon>Nocardia</taxon>
    </lineage>
</organism>
<dbReference type="Proteomes" id="UP000523447">
    <property type="component" value="Unassembled WGS sequence"/>
</dbReference>
<dbReference type="GO" id="GO:0017000">
    <property type="term" value="P:antibiotic biosynthetic process"/>
    <property type="evidence" value="ECO:0007669"/>
    <property type="project" value="UniProtKB-ARBA"/>
</dbReference>
<dbReference type="InterPro" id="IPR014030">
    <property type="entry name" value="Ketoacyl_synth_N"/>
</dbReference>
<dbReference type="PROSITE" id="PS52004">
    <property type="entry name" value="KS3_2"/>
    <property type="match status" value="1"/>
</dbReference>
<dbReference type="GO" id="GO:0004312">
    <property type="term" value="F:fatty acid synthase activity"/>
    <property type="evidence" value="ECO:0007669"/>
    <property type="project" value="TreeGrafter"/>
</dbReference>
<dbReference type="InterPro" id="IPR018201">
    <property type="entry name" value="Ketoacyl_synth_AS"/>
</dbReference>
<evidence type="ECO:0000256" key="2">
    <source>
        <dbReference type="ARBA" id="ARBA00022450"/>
    </source>
</evidence>
<sequence length="581" mass="61468">MDNEKDYVDYLKRSALELRSLRRRIRDIEEQAREPIAIIGAGCRYPGGVVSRRGLWEMVAEGRDVVGEFPADRGWDVDLFDPDPAARGRSYSRWGGFVYDAGDFDAGFFGVGPREALAMDPQQRVLLEVAWEGVEDARIDPLSLRGSRTGVFAGVMYHDYMFLAATSDRSAELEGYLSAGGGGSIVSGRISYTLGLEGPAVSVDTACSSSLVTIHQACQALRLGECDLALAGGVTMLATPAMFVEFSRQQGLAPDGRCKSFADAADGVAWGEGAGIVVLERLSDAVAAGRRILGVVRGSAVNQDGASNGLTAPNGPSQERVIRAALAGAGLTARDVDAVEGHGTGTTLGDPIEARALLATYGQDRDPDRPLWLGSVKSNMGHTQAAAGVAGVIKMIEAMRHETLPRTLHVDAPSSHVDWSTGDVRLLVDRQPWKRVEGRPRRAAVSSFGISGTNAHVIVEEAPAHDVSVSTPDLVSAPAGPRLPVPWLISGRSPQAVVDQAERLRAWVDAGAGASVVDVGWSLVSSRAQLPWRSVAVVAGGGGMAEVSEPVRVRSGGTVFVFSGQGSQWLGMGRGLFECFP</sequence>
<gene>
    <name evidence="7" type="ORF">HGA07_30420</name>
</gene>
<dbReference type="Pfam" id="PF00109">
    <property type="entry name" value="ketoacyl-synt"/>
    <property type="match status" value="1"/>
</dbReference>
<dbReference type="EMBL" id="JAAXPE010000073">
    <property type="protein sequence ID" value="NKY89883.1"/>
    <property type="molecule type" value="Genomic_DNA"/>
</dbReference>
<dbReference type="Pfam" id="PF02801">
    <property type="entry name" value="Ketoacyl-synt_C"/>
    <property type="match status" value="1"/>
</dbReference>